<protein>
    <submittedName>
        <fullName evidence="3">5-methylcytosine-specific restriction enzyme A</fullName>
        <ecNumber evidence="3">3.1.21.-</ecNumber>
    </submittedName>
    <submittedName>
        <fullName evidence="2">HNH endonuclease</fullName>
    </submittedName>
</protein>
<keyword evidence="3" id="KW-0378">Hydrolase</keyword>
<proteinExistence type="predicted"/>
<organism evidence="2 4">
    <name type="scientific">Lysinibacillus sphaericus</name>
    <name type="common">Bacillus sphaericus</name>
    <dbReference type="NCBI Taxonomy" id="1421"/>
    <lineage>
        <taxon>Bacteria</taxon>
        <taxon>Bacillati</taxon>
        <taxon>Bacillota</taxon>
        <taxon>Bacilli</taxon>
        <taxon>Bacillales</taxon>
        <taxon>Bacillaceae</taxon>
        <taxon>Lysinibacillus</taxon>
    </lineage>
</organism>
<dbReference type="InterPro" id="IPR002711">
    <property type="entry name" value="HNH"/>
</dbReference>
<dbReference type="GO" id="GO:0016787">
    <property type="term" value="F:hydrolase activity"/>
    <property type="evidence" value="ECO:0007669"/>
    <property type="project" value="UniProtKB-KW"/>
</dbReference>
<name>A0A2S0JWY2_LYSSH</name>
<evidence type="ECO:0000313" key="4">
    <source>
        <dbReference type="Proteomes" id="UP000238825"/>
    </source>
</evidence>
<dbReference type="Gene3D" id="1.10.30.50">
    <property type="match status" value="1"/>
</dbReference>
<gene>
    <name evidence="2" type="ORF">LS41612_04850</name>
    <name evidence="3" type="ORF">NCTC10338_03803</name>
</gene>
<dbReference type="Proteomes" id="UP000238825">
    <property type="component" value="Chromosome"/>
</dbReference>
<dbReference type="EC" id="3.1.21.-" evidence="3"/>
<dbReference type="GO" id="GO:0008270">
    <property type="term" value="F:zinc ion binding"/>
    <property type="evidence" value="ECO:0007669"/>
    <property type="project" value="InterPro"/>
</dbReference>
<evidence type="ECO:0000313" key="3">
    <source>
        <dbReference type="EMBL" id="SUV18625.1"/>
    </source>
</evidence>
<keyword evidence="2" id="KW-0540">Nuclease</keyword>
<dbReference type="Pfam" id="PF01844">
    <property type="entry name" value="HNH"/>
    <property type="match status" value="1"/>
</dbReference>
<keyword evidence="2" id="KW-0255">Endonuclease</keyword>
<dbReference type="GO" id="GO:0004519">
    <property type="term" value="F:endonuclease activity"/>
    <property type="evidence" value="ECO:0007669"/>
    <property type="project" value="UniProtKB-KW"/>
</dbReference>
<dbReference type="GeneID" id="48275515"/>
<evidence type="ECO:0000313" key="2">
    <source>
        <dbReference type="EMBL" id="AVK95647.1"/>
    </source>
</evidence>
<evidence type="ECO:0000259" key="1">
    <source>
        <dbReference type="Pfam" id="PF01844"/>
    </source>
</evidence>
<dbReference type="CDD" id="cd00085">
    <property type="entry name" value="HNHc"/>
    <property type="match status" value="1"/>
</dbReference>
<reference evidence="3 5" key="2">
    <citation type="submission" date="2018-06" db="EMBL/GenBank/DDBJ databases">
        <authorList>
            <consortium name="Pathogen Informatics"/>
            <person name="Doyle S."/>
        </authorList>
    </citation>
    <scope>NUCLEOTIDE SEQUENCE [LARGE SCALE GENOMIC DNA]</scope>
    <source>
        <strain evidence="3 5">NCTC10338</strain>
    </source>
</reference>
<evidence type="ECO:0000313" key="5">
    <source>
        <dbReference type="Proteomes" id="UP000255295"/>
    </source>
</evidence>
<dbReference type="InterPro" id="IPR003615">
    <property type="entry name" value="HNH_nuc"/>
</dbReference>
<dbReference type="Proteomes" id="UP000255295">
    <property type="component" value="Unassembled WGS sequence"/>
</dbReference>
<dbReference type="AlphaFoldDB" id="A0A2S0JWY2"/>
<dbReference type="EMBL" id="CP019980">
    <property type="protein sequence ID" value="AVK95647.1"/>
    <property type="molecule type" value="Genomic_DNA"/>
</dbReference>
<dbReference type="GO" id="GO:0003676">
    <property type="term" value="F:nucleic acid binding"/>
    <property type="evidence" value="ECO:0007669"/>
    <property type="project" value="InterPro"/>
</dbReference>
<feature type="domain" description="HNH" evidence="1">
    <location>
        <begin position="203"/>
        <end position="242"/>
    </location>
</feature>
<accession>A0A2S0JWY2</accession>
<dbReference type="EMBL" id="UFSZ01000001">
    <property type="protein sequence ID" value="SUV18625.1"/>
    <property type="molecule type" value="Genomic_DNA"/>
</dbReference>
<dbReference type="RefSeq" id="WP_024364184.1">
    <property type="nucleotide sequence ID" value="NZ_BJNS01000021.1"/>
</dbReference>
<sequence length="283" mass="33084">MIFRKITATDEDFILTRTKYKLIYDEFRQFAELLTEQAGNAIKPSGKSSSYARYLIRFVILYEEIYKETIEELASFNALKKFEKLSSLQDFKEYNQRENRFPSATIACFRAYVTSKQMREEENNDTELNSILNSTSSIKSNMNENNIGLISEPKLKSEKKKTQNGFSYPRNPVESIAAKEKSNYKCEMDNSHVTFISAKNQMPYMEAHHLIPMAAQDYYENTIDFADNIVTLCPNCHRKIHHASLQEKAVMIDYLYQKHEKLYESHGIKINKKTLMNYYGILL</sequence>
<reference evidence="2 4" key="1">
    <citation type="submission" date="2017-03" db="EMBL/GenBank/DDBJ databases">
        <title>The whole genome sequencing and assembly of Lysinibacillus sphaericus DSM 28T strain.</title>
        <authorList>
            <person name="Lee Y.-J."/>
            <person name="Yi H."/>
            <person name="Bahn Y.-S."/>
            <person name="Kim J.F."/>
            <person name="Lee D.-W."/>
        </authorList>
    </citation>
    <scope>NUCLEOTIDE SEQUENCE [LARGE SCALE GENOMIC DNA]</scope>
    <source>
        <strain evidence="2 4">DSM 28</strain>
    </source>
</reference>